<evidence type="ECO:0000313" key="7">
    <source>
        <dbReference type="EMBL" id="MFD1628294.1"/>
    </source>
</evidence>
<keyword evidence="3 4" id="KW-0408">Iron</keyword>
<sequence>MVNNKFYAALGLCMVMGLAGYAQQKNTVKKAAPSSNMVNADFKKSYDRGSALYTQQCMVCHQADGNGVPNLNPPIRKTTYVNGDKTRLINILLKGLDEEIEINGEYYSNPMPPFNQLNDQQIADILTYIRNSFENKSGMITSAEVKNVRAQKK</sequence>
<dbReference type="PROSITE" id="PS51007">
    <property type="entry name" value="CYTC"/>
    <property type="match status" value="1"/>
</dbReference>
<evidence type="ECO:0000256" key="2">
    <source>
        <dbReference type="ARBA" id="ARBA00022723"/>
    </source>
</evidence>
<dbReference type="Pfam" id="PF00034">
    <property type="entry name" value="Cytochrom_C"/>
    <property type="match status" value="1"/>
</dbReference>
<accession>A0ABW4I8G2</accession>
<keyword evidence="8" id="KW-1185">Reference proteome</keyword>
<gene>
    <name evidence="7" type="ORF">ACFSAH_00315</name>
</gene>
<dbReference type="PANTHER" id="PTHR35008">
    <property type="entry name" value="BLL4482 PROTEIN-RELATED"/>
    <property type="match status" value="1"/>
</dbReference>
<evidence type="ECO:0000256" key="1">
    <source>
        <dbReference type="ARBA" id="ARBA00022617"/>
    </source>
</evidence>
<protein>
    <submittedName>
        <fullName evidence="7">C-type cytochrome</fullName>
    </submittedName>
</protein>
<keyword evidence="1 4" id="KW-0349">Heme</keyword>
<comment type="caution">
    <text evidence="7">The sequence shown here is derived from an EMBL/GenBank/DDBJ whole genome shotgun (WGS) entry which is preliminary data.</text>
</comment>
<feature type="domain" description="Cytochrome c" evidence="6">
    <location>
        <begin position="44"/>
        <end position="133"/>
    </location>
</feature>
<name>A0ABW4I8G2_9SPHI</name>
<dbReference type="PANTHER" id="PTHR35008:SF4">
    <property type="entry name" value="BLL4482 PROTEIN"/>
    <property type="match status" value="1"/>
</dbReference>
<dbReference type="Proteomes" id="UP001597118">
    <property type="component" value="Unassembled WGS sequence"/>
</dbReference>
<dbReference type="InterPro" id="IPR009056">
    <property type="entry name" value="Cyt_c-like_dom"/>
</dbReference>
<keyword evidence="5" id="KW-0732">Signal</keyword>
<evidence type="ECO:0000256" key="4">
    <source>
        <dbReference type="PROSITE-ProRule" id="PRU00433"/>
    </source>
</evidence>
<feature type="chain" id="PRO_5047541462" evidence="5">
    <location>
        <begin position="25"/>
        <end position="153"/>
    </location>
</feature>
<dbReference type="Gene3D" id="1.10.760.10">
    <property type="entry name" value="Cytochrome c-like domain"/>
    <property type="match status" value="1"/>
</dbReference>
<proteinExistence type="predicted"/>
<feature type="signal peptide" evidence="5">
    <location>
        <begin position="1"/>
        <end position="24"/>
    </location>
</feature>
<dbReference type="InterPro" id="IPR036909">
    <property type="entry name" value="Cyt_c-like_dom_sf"/>
</dbReference>
<dbReference type="SUPFAM" id="SSF46626">
    <property type="entry name" value="Cytochrome c"/>
    <property type="match status" value="1"/>
</dbReference>
<evidence type="ECO:0000259" key="6">
    <source>
        <dbReference type="PROSITE" id="PS51007"/>
    </source>
</evidence>
<evidence type="ECO:0000256" key="3">
    <source>
        <dbReference type="ARBA" id="ARBA00023004"/>
    </source>
</evidence>
<evidence type="ECO:0000313" key="8">
    <source>
        <dbReference type="Proteomes" id="UP001597118"/>
    </source>
</evidence>
<dbReference type="EMBL" id="JBHUDG010000001">
    <property type="protein sequence ID" value="MFD1628294.1"/>
    <property type="molecule type" value="Genomic_DNA"/>
</dbReference>
<organism evidence="7 8">
    <name type="scientific">Pseudopedobacter beijingensis</name>
    <dbReference type="NCBI Taxonomy" id="1207056"/>
    <lineage>
        <taxon>Bacteria</taxon>
        <taxon>Pseudomonadati</taxon>
        <taxon>Bacteroidota</taxon>
        <taxon>Sphingobacteriia</taxon>
        <taxon>Sphingobacteriales</taxon>
        <taxon>Sphingobacteriaceae</taxon>
        <taxon>Pseudopedobacter</taxon>
    </lineage>
</organism>
<dbReference type="RefSeq" id="WP_379660681.1">
    <property type="nucleotide sequence ID" value="NZ_JBHUDG010000001.1"/>
</dbReference>
<evidence type="ECO:0000256" key="5">
    <source>
        <dbReference type="SAM" id="SignalP"/>
    </source>
</evidence>
<dbReference type="InterPro" id="IPR051459">
    <property type="entry name" value="Cytochrome_c-type_DH"/>
</dbReference>
<keyword evidence="2 4" id="KW-0479">Metal-binding</keyword>
<reference evidence="8" key="1">
    <citation type="journal article" date="2019" name="Int. J. Syst. Evol. Microbiol.">
        <title>The Global Catalogue of Microorganisms (GCM) 10K type strain sequencing project: providing services to taxonomists for standard genome sequencing and annotation.</title>
        <authorList>
            <consortium name="The Broad Institute Genomics Platform"/>
            <consortium name="The Broad Institute Genome Sequencing Center for Infectious Disease"/>
            <person name="Wu L."/>
            <person name="Ma J."/>
        </authorList>
    </citation>
    <scope>NUCLEOTIDE SEQUENCE [LARGE SCALE GENOMIC DNA]</scope>
    <source>
        <strain evidence="8">CCUG 53762</strain>
    </source>
</reference>